<proteinExistence type="predicted"/>
<accession>A0ABP1HKF8</accession>
<gene>
    <name evidence="2" type="ORF">HINF_LOCUS13827</name>
</gene>
<feature type="transmembrane region" description="Helical" evidence="1">
    <location>
        <begin position="81"/>
        <end position="111"/>
    </location>
</feature>
<protein>
    <submittedName>
        <fullName evidence="2">Subunit I superfamily</fullName>
    </submittedName>
</protein>
<dbReference type="SUPFAM" id="SSF81442">
    <property type="entry name" value="Cytochrome c oxidase subunit I-like"/>
    <property type="match status" value="1"/>
</dbReference>
<keyword evidence="1" id="KW-1133">Transmembrane helix</keyword>
<name>A0ABP1HKF8_9EUKA</name>
<keyword evidence="1" id="KW-0812">Transmembrane</keyword>
<dbReference type="Gene3D" id="1.20.210.10">
    <property type="entry name" value="Cytochrome c oxidase-like, subunit I domain"/>
    <property type="match status" value="1"/>
</dbReference>
<sequence length="160" mass="18761">MQNISEYFDNWWYQIFGVNRTVRISTSLMKSRFACVITGFCFMFLCMFACGITVMCIPVEIEYPRYYMDYNNDLDYWNYSNYLYIGTGIGLFMSILGFFGFLISCCFACAIRPEKSQGKVQVQEPVQEKLVQQPPMIQYAVQPNYPQVQYMPTIPMVKVM</sequence>
<dbReference type="InterPro" id="IPR036927">
    <property type="entry name" value="Cyt_c_oxase-like_su1_sf"/>
</dbReference>
<evidence type="ECO:0000313" key="2">
    <source>
        <dbReference type="EMBL" id="CAL5995010.1"/>
    </source>
</evidence>
<evidence type="ECO:0000256" key="1">
    <source>
        <dbReference type="SAM" id="Phobius"/>
    </source>
</evidence>
<keyword evidence="3" id="KW-1185">Reference proteome</keyword>
<comment type="caution">
    <text evidence="2">The sequence shown here is derived from an EMBL/GenBank/DDBJ whole genome shotgun (WGS) entry which is preliminary data.</text>
</comment>
<dbReference type="Proteomes" id="UP001642409">
    <property type="component" value="Unassembled WGS sequence"/>
</dbReference>
<organism evidence="2 3">
    <name type="scientific">Hexamita inflata</name>
    <dbReference type="NCBI Taxonomy" id="28002"/>
    <lineage>
        <taxon>Eukaryota</taxon>
        <taxon>Metamonada</taxon>
        <taxon>Diplomonadida</taxon>
        <taxon>Hexamitidae</taxon>
        <taxon>Hexamitinae</taxon>
        <taxon>Hexamita</taxon>
    </lineage>
</organism>
<feature type="transmembrane region" description="Helical" evidence="1">
    <location>
        <begin position="33"/>
        <end position="61"/>
    </location>
</feature>
<evidence type="ECO:0000313" key="3">
    <source>
        <dbReference type="Proteomes" id="UP001642409"/>
    </source>
</evidence>
<reference evidence="2 3" key="1">
    <citation type="submission" date="2024-07" db="EMBL/GenBank/DDBJ databases">
        <authorList>
            <person name="Akdeniz Z."/>
        </authorList>
    </citation>
    <scope>NUCLEOTIDE SEQUENCE [LARGE SCALE GENOMIC DNA]</scope>
</reference>
<keyword evidence="1" id="KW-0472">Membrane</keyword>
<dbReference type="EMBL" id="CAXDID020000032">
    <property type="protein sequence ID" value="CAL5995010.1"/>
    <property type="molecule type" value="Genomic_DNA"/>
</dbReference>